<dbReference type="Proteomes" id="UP000278143">
    <property type="component" value="Unassembled WGS sequence"/>
</dbReference>
<dbReference type="AlphaFoldDB" id="A0A4P9YSH4"/>
<feature type="compositionally biased region" description="Pro residues" evidence="1">
    <location>
        <begin position="92"/>
        <end position="101"/>
    </location>
</feature>
<feature type="region of interest" description="Disordered" evidence="1">
    <location>
        <begin position="82"/>
        <end position="117"/>
    </location>
</feature>
<evidence type="ECO:0000256" key="1">
    <source>
        <dbReference type="SAM" id="MobiDB-lite"/>
    </source>
</evidence>
<dbReference type="OrthoDB" id="2444812at2759"/>
<dbReference type="CDD" id="cd00201">
    <property type="entry name" value="WW"/>
    <property type="match status" value="1"/>
</dbReference>
<dbReference type="SMART" id="SM00456">
    <property type="entry name" value="WW"/>
    <property type="match status" value="1"/>
</dbReference>
<feature type="compositionally biased region" description="Low complexity" evidence="1">
    <location>
        <begin position="1"/>
        <end position="14"/>
    </location>
</feature>
<feature type="region of interest" description="Disordered" evidence="1">
    <location>
        <begin position="193"/>
        <end position="229"/>
    </location>
</feature>
<dbReference type="Pfam" id="PF00397">
    <property type="entry name" value="WW"/>
    <property type="match status" value="1"/>
</dbReference>
<name>A0A4P9YSH4_9FUNG</name>
<dbReference type="PROSITE" id="PS01159">
    <property type="entry name" value="WW_DOMAIN_1"/>
    <property type="match status" value="1"/>
</dbReference>
<feature type="compositionally biased region" description="Basic residues" evidence="1">
    <location>
        <begin position="209"/>
        <end position="223"/>
    </location>
</feature>
<dbReference type="EMBL" id="KZ991534">
    <property type="protein sequence ID" value="RKP22893.1"/>
    <property type="molecule type" value="Genomic_DNA"/>
</dbReference>
<proteinExistence type="predicted"/>
<dbReference type="SUPFAM" id="SSF51045">
    <property type="entry name" value="WW domain"/>
    <property type="match status" value="1"/>
</dbReference>
<gene>
    <name evidence="3" type="ORF">SYNPS1DRAFT_25176</name>
</gene>
<reference evidence="4" key="1">
    <citation type="journal article" date="2018" name="Nat. Microbiol.">
        <title>Leveraging single-cell genomics to expand the fungal tree of life.</title>
        <authorList>
            <person name="Ahrendt S.R."/>
            <person name="Quandt C.A."/>
            <person name="Ciobanu D."/>
            <person name="Clum A."/>
            <person name="Salamov A."/>
            <person name="Andreopoulos B."/>
            <person name="Cheng J.F."/>
            <person name="Woyke T."/>
            <person name="Pelin A."/>
            <person name="Henrissat B."/>
            <person name="Reynolds N.K."/>
            <person name="Benny G.L."/>
            <person name="Smith M.E."/>
            <person name="James T.Y."/>
            <person name="Grigoriev I.V."/>
        </authorList>
    </citation>
    <scope>NUCLEOTIDE SEQUENCE [LARGE SCALE GENOMIC DNA]</scope>
    <source>
        <strain evidence="4">Benny S71-1</strain>
    </source>
</reference>
<feature type="region of interest" description="Disordered" evidence="1">
    <location>
        <begin position="1"/>
        <end position="47"/>
    </location>
</feature>
<dbReference type="InterPro" id="IPR001202">
    <property type="entry name" value="WW_dom"/>
</dbReference>
<accession>A0A4P9YSH4</accession>
<feature type="domain" description="WW" evidence="2">
    <location>
        <begin position="57"/>
        <end position="85"/>
    </location>
</feature>
<evidence type="ECO:0000259" key="2">
    <source>
        <dbReference type="PROSITE" id="PS50020"/>
    </source>
</evidence>
<organism evidence="3 4">
    <name type="scientific">Syncephalis pseudoplumigaleata</name>
    <dbReference type="NCBI Taxonomy" id="1712513"/>
    <lineage>
        <taxon>Eukaryota</taxon>
        <taxon>Fungi</taxon>
        <taxon>Fungi incertae sedis</taxon>
        <taxon>Zoopagomycota</taxon>
        <taxon>Zoopagomycotina</taxon>
        <taxon>Zoopagomycetes</taxon>
        <taxon>Zoopagales</taxon>
        <taxon>Piptocephalidaceae</taxon>
        <taxon>Syncephalis</taxon>
    </lineage>
</organism>
<evidence type="ECO:0000313" key="3">
    <source>
        <dbReference type="EMBL" id="RKP22893.1"/>
    </source>
</evidence>
<keyword evidence="4" id="KW-1185">Reference proteome</keyword>
<dbReference type="PROSITE" id="PS50020">
    <property type="entry name" value="WW_DOMAIN_2"/>
    <property type="match status" value="1"/>
</dbReference>
<dbReference type="InterPro" id="IPR036020">
    <property type="entry name" value="WW_dom_sf"/>
</dbReference>
<sequence length="229" mass="24564">MSRNSTSAASSSSSEGEEGVDRQQSTDASASSTATTTAAVANAEDAGDSGALTWGAWQACWDQDSYAYYYWNAETNETTWTCPWGDAAAPTAQPPPLPGSPPAEGTEGGEPYPPMDEDDAAIYADFMATRGSGGGGGGAAPPGGYTASARFNARTGRFQADATLSPENFTIASRMQRQCEAFFDYNNFATERSMGNKRPKLTKQQLERAKKRHKEKREARKRAWLNAID</sequence>
<evidence type="ECO:0000313" key="4">
    <source>
        <dbReference type="Proteomes" id="UP000278143"/>
    </source>
</evidence>
<dbReference type="Gene3D" id="2.20.70.10">
    <property type="match status" value="1"/>
</dbReference>
<feature type="compositionally biased region" description="Low complexity" evidence="1">
    <location>
        <begin position="25"/>
        <end position="44"/>
    </location>
</feature>
<protein>
    <recommendedName>
        <fullName evidence="2">WW domain-containing protein</fullName>
    </recommendedName>
</protein>